<dbReference type="AlphaFoldDB" id="I0YNA5"/>
<name>I0YNA5_COCSC</name>
<accession>I0YNA5</accession>
<keyword evidence="3" id="KW-1185">Reference proteome</keyword>
<dbReference type="EMBL" id="AGSI01000017">
    <property type="protein sequence ID" value="EIE19874.1"/>
    <property type="molecule type" value="Genomic_DNA"/>
</dbReference>
<dbReference type="RefSeq" id="XP_005644418.1">
    <property type="nucleotide sequence ID" value="XM_005644361.1"/>
</dbReference>
<organism evidence="2 3">
    <name type="scientific">Coccomyxa subellipsoidea (strain C-169)</name>
    <name type="common">Green microalga</name>
    <dbReference type="NCBI Taxonomy" id="574566"/>
    <lineage>
        <taxon>Eukaryota</taxon>
        <taxon>Viridiplantae</taxon>
        <taxon>Chlorophyta</taxon>
        <taxon>core chlorophytes</taxon>
        <taxon>Trebouxiophyceae</taxon>
        <taxon>Trebouxiophyceae incertae sedis</taxon>
        <taxon>Coccomyxaceae</taxon>
        <taxon>Coccomyxa</taxon>
        <taxon>Coccomyxa subellipsoidea</taxon>
    </lineage>
</organism>
<evidence type="ECO:0000313" key="2">
    <source>
        <dbReference type="EMBL" id="EIE19874.1"/>
    </source>
</evidence>
<dbReference type="OrthoDB" id="10550334at2759"/>
<gene>
    <name evidence="2" type="ORF">COCSUDRAFT_58110</name>
</gene>
<evidence type="ECO:0000313" key="3">
    <source>
        <dbReference type="Proteomes" id="UP000007264"/>
    </source>
</evidence>
<protein>
    <submittedName>
        <fullName evidence="2">Uncharacterized protein</fullName>
    </submittedName>
</protein>
<dbReference type="Proteomes" id="UP000007264">
    <property type="component" value="Unassembled WGS sequence"/>
</dbReference>
<evidence type="ECO:0000256" key="1">
    <source>
        <dbReference type="SAM" id="MobiDB-lite"/>
    </source>
</evidence>
<reference evidence="2 3" key="1">
    <citation type="journal article" date="2012" name="Genome Biol.">
        <title>The genome of the polar eukaryotic microalga coccomyxa subellipsoidea reveals traits of cold adaptation.</title>
        <authorList>
            <person name="Blanc G."/>
            <person name="Agarkova I."/>
            <person name="Grimwood J."/>
            <person name="Kuo A."/>
            <person name="Brueggeman A."/>
            <person name="Dunigan D."/>
            <person name="Gurnon J."/>
            <person name="Ladunga I."/>
            <person name="Lindquist E."/>
            <person name="Lucas S."/>
            <person name="Pangilinan J."/>
            <person name="Proschold T."/>
            <person name="Salamov A."/>
            <person name="Schmutz J."/>
            <person name="Weeks D."/>
            <person name="Yamada T."/>
            <person name="Claverie J.M."/>
            <person name="Grigoriev I."/>
            <person name="Van Etten J."/>
            <person name="Lomsadze A."/>
            <person name="Borodovsky M."/>
        </authorList>
    </citation>
    <scope>NUCLEOTIDE SEQUENCE [LARGE SCALE GENOMIC DNA]</scope>
    <source>
        <strain evidence="2 3">C-169</strain>
    </source>
</reference>
<dbReference type="GeneID" id="17037848"/>
<sequence>MSQEEHNQDAGELSSDESDLDLLLPGKLPASAKAQQHPKRPPDAVSYEALQARGFDGGPSLMEASKDISRAREEQKERERAAAEEAAKKQAEEEAAEEAARQQRKKIKHQSPADSLQQKERIVTQAEARGAVLRAQAAAQMESKYDFGQALDTSIYAGTYY</sequence>
<proteinExistence type="predicted"/>
<comment type="caution">
    <text evidence="2">The sequence shown here is derived from an EMBL/GenBank/DDBJ whole genome shotgun (WGS) entry which is preliminary data.</text>
</comment>
<dbReference type="KEGG" id="csl:COCSUDRAFT_58110"/>
<feature type="region of interest" description="Disordered" evidence="1">
    <location>
        <begin position="1"/>
        <end position="119"/>
    </location>
</feature>
<feature type="compositionally biased region" description="Basic and acidic residues" evidence="1">
    <location>
        <begin position="64"/>
        <end position="92"/>
    </location>
</feature>